<gene>
    <name evidence="3" type="primary">LOC140012735</name>
    <name evidence="4" type="synonym">LOC140013467</name>
</gene>
<dbReference type="Proteomes" id="UP001652660">
    <property type="component" value="Chromosome 8c"/>
</dbReference>
<dbReference type="PANTHER" id="PTHR31973:SF191">
    <property type="entry name" value="OS05G0489400 PROTEIN"/>
    <property type="match status" value="1"/>
</dbReference>
<dbReference type="GeneID" id="140012735"/>
<protein>
    <recommendedName>
        <fullName evidence="1">MULE transposase domain-containing protein</fullName>
    </recommendedName>
</protein>
<dbReference type="PANTHER" id="PTHR31973">
    <property type="entry name" value="POLYPROTEIN, PUTATIVE-RELATED"/>
    <property type="match status" value="1"/>
</dbReference>
<dbReference type="InterPro" id="IPR018289">
    <property type="entry name" value="MULE_transposase_dom"/>
</dbReference>
<evidence type="ECO:0000313" key="4">
    <source>
        <dbReference type="RefSeq" id="XP_071918855.1"/>
    </source>
</evidence>
<proteinExistence type="predicted"/>
<dbReference type="Proteomes" id="UP001652660">
    <property type="component" value="Chromosome 8e"/>
</dbReference>
<reference evidence="3 4" key="1">
    <citation type="submission" date="2025-05" db="UniProtKB">
        <authorList>
            <consortium name="RefSeq"/>
        </authorList>
    </citation>
    <scope>IDENTIFICATION</scope>
    <source>
        <tissue evidence="3 4">Leaves</tissue>
    </source>
</reference>
<feature type="domain" description="MULE transposase" evidence="1">
    <location>
        <begin position="93"/>
        <end position="182"/>
    </location>
</feature>
<name>A0ABM4VC74_COFAR</name>
<organism evidence="2 3">
    <name type="scientific">Coffea arabica</name>
    <name type="common">Arabian coffee</name>
    <dbReference type="NCBI Taxonomy" id="13443"/>
    <lineage>
        <taxon>Eukaryota</taxon>
        <taxon>Viridiplantae</taxon>
        <taxon>Streptophyta</taxon>
        <taxon>Embryophyta</taxon>
        <taxon>Tracheophyta</taxon>
        <taxon>Spermatophyta</taxon>
        <taxon>Magnoliopsida</taxon>
        <taxon>eudicotyledons</taxon>
        <taxon>Gunneridae</taxon>
        <taxon>Pentapetalae</taxon>
        <taxon>asterids</taxon>
        <taxon>lamiids</taxon>
        <taxon>Gentianales</taxon>
        <taxon>Rubiaceae</taxon>
        <taxon>Ixoroideae</taxon>
        <taxon>Gardenieae complex</taxon>
        <taxon>Bertiereae - Coffeeae clade</taxon>
        <taxon>Coffeeae</taxon>
        <taxon>Coffea</taxon>
    </lineage>
</organism>
<dbReference type="RefSeq" id="XP_071917127.1">
    <property type="nucleotide sequence ID" value="XM_072061026.1"/>
</dbReference>
<sequence>MAKNYCETVRENPRLDLKSFTNKVMKENKCFLSKYQGYRAKRAATKIVQGDETDHYKKLPDYINEIKRSNLGTTVIMKVVDGYCDAVTRQQSFKDWSSRRVLLTAVGVDPNNGFYPIVYAATEGETKDSWMWFLTLLREDLQMERDYEWTIMSNKQKGIIQACEAVFPNCDHRFCVKHLHSNFSVAGFKGTTLRRALWKTAKATTLAKFSTKTRELAEIDIEAAKWLGTKQPIEWTRSHFRTFSKCDMLLNNICESFNSKILHAREEHIVGLMESLRHYVMTRLQQNRDMAKSK</sequence>
<dbReference type="RefSeq" id="XP_071918855.1">
    <property type="nucleotide sequence ID" value="XM_072062754.1"/>
</dbReference>
<keyword evidence="2" id="KW-1185">Reference proteome</keyword>
<accession>A0ABM4VC74</accession>
<evidence type="ECO:0000259" key="1">
    <source>
        <dbReference type="Pfam" id="PF10551"/>
    </source>
</evidence>
<evidence type="ECO:0000313" key="3">
    <source>
        <dbReference type="RefSeq" id="XP_071917127.1"/>
    </source>
</evidence>
<dbReference type="Pfam" id="PF10551">
    <property type="entry name" value="MULE"/>
    <property type="match status" value="1"/>
</dbReference>
<evidence type="ECO:0000313" key="2">
    <source>
        <dbReference type="Proteomes" id="UP001652660"/>
    </source>
</evidence>